<evidence type="ECO:0000313" key="1">
    <source>
        <dbReference type="EMBL" id="EUJ46198.1"/>
    </source>
</evidence>
<proteinExistence type="predicted"/>
<protein>
    <submittedName>
        <fullName evidence="1">Uncharacterized protein</fullName>
    </submittedName>
</protein>
<dbReference type="SUPFAM" id="SSF47413">
    <property type="entry name" value="lambda repressor-like DNA-binding domains"/>
    <property type="match status" value="1"/>
</dbReference>
<comment type="caution">
    <text evidence="1">The sequence shown here is derived from an EMBL/GenBank/DDBJ whole genome shotgun (WGS) entry which is preliminary data.</text>
</comment>
<dbReference type="EMBL" id="AODM01000076">
    <property type="protein sequence ID" value="EUJ46198.1"/>
    <property type="molecule type" value="Genomic_DNA"/>
</dbReference>
<evidence type="ECO:0000313" key="2">
    <source>
        <dbReference type="Proteomes" id="UP000019241"/>
    </source>
</evidence>
<name>W7DL39_9LIST</name>
<accession>W7DL39</accession>
<dbReference type="Gene3D" id="1.10.260.40">
    <property type="entry name" value="lambda repressor-like DNA-binding domains"/>
    <property type="match status" value="1"/>
</dbReference>
<reference evidence="1 2" key="1">
    <citation type="submission" date="2012-12" db="EMBL/GenBank/DDBJ databases">
        <title>Novel taxa of Listeriaceae from agricultural environments in the United States.</title>
        <authorList>
            <person name="den Bakker H.C."/>
            <person name="Allred A."/>
            <person name="Warchocki S."/>
            <person name="Wright E.M."/>
            <person name="Burrell A."/>
            <person name="Nightingale K.K."/>
            <person name="Kephart D."/>
            <person name="Wiedmann M."/>
        </authorList>
    </citation>
    <scope>NUCLEOTIDE SEQUENCE [LARGE SCALE GENOMIC DNA]</scope>
    <source>
        <strain evidence="1 2">FSL S10-1203</strain>
    </source>
</reference>
<dbReference type="AlphaFoldDB" id="W7DL39"/>
<gene>
    <name evidence="1" type="ORF">MCOL2_19084</name>
</gene>
<dbReference type="InterPro" id="IPR001387">
    <property type="entry name" value="Cro/C1-type_HTH"/>
</dbReference>
<dbReference type="InterPro" id="IPR010982">
    <property type="entry name" value="Lambda_DNA-bd_dom_sf"/>
</dbReference>
<dbReference type="GO" id="GO:0003677">
    <property type="term" value="F:DNA binding"/>
    <property type="evidence" value="ECO:0007669"/>
    <property type="project" value="InterPro"/>
</dbReference>
<dbReference type="PATRIC" id="fig|1265822.4.peg.3897"/>
<dbReference type="CDD" id="cd00093">
    <property type="entry name" value="HTH_XRE"/>
    <property type="match status" value="1"/>
</dbReference>
<organism evidence="1 2">
    <name type="scientific">Listeria fleischmannii FSL S10-1203</name>
    <dbReference type="NCBI Taxonomy" id="1265822"/>
    <lineage>
        <taxon>Bacteria</taxon>
        <taxon>Bacillati</taxon>
        <taxon>Bacillota</taxon>
        <taxon>Bacilli</taxon>
        <taxon>Bacillales</taxon>
        <taxon>Listeriaceae</taxon>
        <taxon>Listeria</taxon>
    </lineage>
</organism>
<dbReference type="Proteomes" id="UP000019241">
    <property type="component" value="Unassembled WGS sequence"/>
</dbReference>
<dbReference type="RefSeq" id="WP_036065173.1">
    <property type="nucleotide sequence ID" value="NZ_AODM01000076.1"/>
</dbReference>
<sequence>MQKEIIATSANVASEMQELKGKYQQKELAGIAHVSRSSVGHYMTGERNMPQEIMQGITESLDENILARKLLAKFSPHVVPFADEVSNHPLCFKTISNKRATRRR</sequence>